<reference evidence="3 4" key="1">
    <citation type="submission" date="2016-10" db="EMBL/GenBank/DDBJ databases">
        <authorList>
            <person name="de Groot N.N."/>
        </authorList>
    </citation>
    <scope>NUCLEOTIDE SEQUENCE [LARGE SCALE GENOMIC DNA]</scope>
    <source>
        <strain evidence="3 4">CPCC 202808</strain>
    </source>
</reference>
<dbReference type="Proteomes" id="UP000533017">
    <property type="component" value="Unassembled WGS sequence"/>
</dbReference>
<evidence type="ECO:0000313" key="5">
    <source>
        <dbReference type="Proteomes" id="UP000533017"/>
    </source>
</evidence>
<dbReference type="Proteomes" id="UP000199052">
    <property type="component" value="Unassembled WGS sequence"/>
</dbReference>
<gene>
    <name evidence="2" type="ORF">FHR37_003867</name>
    <name evidence="3" type="ORF">SAMN05421678_10214</name>
</gene>
<sequence length="184" mass="20713">MRVFELYPVGEYDHLAPVDDDDLERLADLEGARQGDAWTPIPVRILTTDVDTGEPLLRADFPWFASWALMLRDRAIDLAGPVLAPFGELLPLTCDDAKVVCFNAVDVLDAVDEERSGIVRFPSSGRIMTIEKYVFSPDLIPERAVFRVPQQTLSVFYTEPVVRDLRALDLTGLDFRLVWDSDAD</sequence>
<name>A0A1I2LF04_9ACTN</name>
<reference evidence="2 5" key="2">
    <citation type="submission" date="2020-07" db="EMBL/GenBank/DDBJ databases">
        <title>Sequencing the genomes of 1000 actinobacteria strains.</title>
        <authorList>
            <person name="Klenk H.-P."/>
        </authorList>
    </citation>
    <scope>NUCLEOTIDE SEQUENCE [LARGE SCALE GENOMIC DNA]</scope>
    <source>
        <strain evidence="2 5">DSM 45117</strain>
    </source>
</reference>
<accession>A0A1I2LF04</accession>
<keyword evidence="5" id="KW-1185">Reference proteome</keyword>
<dbReference type="InterPro" id="IPR012433">
    <property type="entry name" value="Imm11"/>
</dbReference>
<dbReference type="OrthoDB" id="5188015at2"/>
<evidence type="ECO:0000313" key="3">
    <source>
        <dbReference type="EMBL" id="SFF75676.1"/>
    </source>
</evidence>
<dbReference type="RefSeq" id="WP_139238810.1">
    <property type="nucleotide sequence ID" value="NZ_FOOI01000002.1"/>
</dbReference>
<protein>
    <recommendedName>
        <fullName evidence="1">Immunity MXAN-0049 protein domain-containing protein</fullName>
    </recommendedName>
</protein>
<feature type="domain" description="Immunity MXAN-0049 protein" evidence="1">
    <location>
        <begin position="102"/>
        <end position="177"/>
    </location>
</feature>
<dbReference type="STRING" id="504797.SAMN05421678_10214"/>
<evidence type="ECO:0000313" key="2">
    <source>
        <dbReference type="EMBL" id="NYH85016.1"/>
    </source>
</evidence>
<dbReference type="AlphaFoldDB" id="A0A1I2LF04"/>
<dbReference type="EMBL" id="JACBZA010000001">
    <property type="protein sequence ID" value="NYH85016.1"/>
    <property type="molecule type" value="Genomic_DNA"/>
</dbReference>
<organism evidence="3 4">
    <name type="scientific">Actinopolymorpha cephalotaxi</name>
    <dbReference type="NCBI Taxonomy" id="504797"/>
    <lineage>
        <taxon>Bacteria</taxon>
        <taxon>Bacillati</taxon>
        <taxon>Actinomycetota</taxon>
        <taxon>Actinomycetes</taxon>
        <taxon>Propionibacteriales</taxon>
        <taxon>Actinopolymorphaceae</taxon>
        <taxon>Actinopolymorpha</taxon>
    </lineage>
</organism>
<proteinExistence type="predicted"/>
<evidence type="ECO:0000259" key="1">
    <source>
        <dbReference type="Pfam" id="PF07791"/>
    </source>
</evidence>
<dbReference type="EMBL" id="FOOI01000002">
    <property type="protein sequence ID" value="SFF75676.1"/>
    <property type="molecule type" value="Genomic_DNA"/>
</dbReference>
<dbReference type="Pfam" id="PF07791">
    <property type="entry name" value="Imm11"/>
    <property type="match status" value="1"/>
</dbReference>
<evidence type="ECO:0000313" key="4">
    <source>
        <dbReference type="Proteomes" id="UP000199052"/>
    </source>
</evidence>